<sequence length="493" mass="56092">MDDHTSSCEDTGEDFTRMDRGDSSSAEFLLAQELNQLSVQERDLINDEIHGVRLSCPNETPELLQNSLANLESELGTLPSTPTKSAYEESLKHPESYVHKDDFRLMFLRCEFFDAPKAALRMIKYLDLVYYAFGSKALKRDICLADFDSKGKEFLREGYHQVLPGMDRTGRRVTGNFAFAFDPDQPVKNQVKSAIYCMMRTGRGNINVQRMGIVGLYWAFGTGSFQDLKRRFWVHKRFVGAEPIRFCAIHFCLPESTDPIFSALRRTYLMSLAAKNRARLRIHSGSATECLYTLQTFGIQAIHMPINTTSGEIKTTNHHKWLRLQKIQEDDKVFCGIECPEQADVLFGRGWPKMGHPGNAHFRNAIECRLDDYNAAHSKREKTLISWSVVSELRDSGARFLKEDESGFWMEVSDEVARKKISIGFRDIRKARHKMVQSLLKNTNNKSVSLPGSKRKVPSEECGGSSDEDSSKGFQFVDGGKRHRENSKCTCKS</sequence>
<dbReference type="InterPro" id="IPR049227">
    <property type="entry name" value="DUF6824"/>
</dbReference>
<feature type="region of interest" description="Disordered" evidence="1">
    <location>
        <begin position="1"/>
        <end position="20"/>
    </location>
</feature>
<evidence type="ECO:0000259" key="2">
    <source>
        <dbReference type="Pfam" id="PF20710"/>
    </source>
</evidence>
<proteinExistence type="predicted"/>
<name>A0A7S0TAM0_9STRA</name>
<gene>
    <name evidence="3" type="ORF">PDEL0327_LOCUS269</name>
</gene>
<protein>
    <recommendedName>
        <fullName evidence="2">DUF6824 domain-containing protein</fullName>
    </recommendedName>
</protein>
<feature type="region of interest" description="Disordered" evidence="1">
    <location>
        <begin position="442"/>
        <end position="493"/>
    </location>
</feature>
<feature type="domain" description="DUF6824" evidence="2">
    <location>
        <begin position="344"/>
        <end position="427"/>
    </location>
</feature>
<evidence type="ECO:0000313" key="3">
    <source>
        <dbReference type="EMBL" id="CAD8728500.1"/>
    </source>
</evidence>
<dbReference type="Pfam" id="PF20710">
    <property type="entry name" value="DUF6824"/>
    <property type="match status" value="1"/>
</dbReference>
<dbReference type="EMBL" id="HBFG01000372">
    <property type="protein sequence ID" value="CAD8728500.1"/>
    <property type="molecule type" value="Transcribed_RNA"/>
</dbReference>
<accession>A0A7S0TAM0</accession>
<reference evidence="3" key="1">
    <citation type="submission" date="2021-01" db="EMBL/GenBank/DDBJ databases">
        <authorList>
            <person name="Corre E."/>
            <person name="Pelletier E."/>
            <person name="Niang G."/>
            <person name="Scheremetjew M."/>
            <person name="Finn R."/>
            <person name="Kale V."/>
            <person name="Holt S."/>
            <person name="Cochrane G."/>
            <person name="Meng A."/>
            <person name="Brown T."/>
            <person name="Cohen L."/>
        </authorList>
    </citation>
    <scope>NUCLEOTIDE SEQUENCE</scope>
    <source>
        <strain evidence="3">B596</strain>
    </source>
</reference>
<dbReference type="Gene3D" id="3.40.525.10">
    <property type="entry name" value="CRAL-TRIO lipid binding domain"/>
    <property type="match status" value="1"/>
</dbReference>
<dbReference type="AlphaFoldDB" id="A0A7S0TAM0"/>
<organism evidence="3">
    <name type="scientific">Pseudo-nitzschia delicatissima</name>
    <dbReference type="NCBI Taxonomy" id="44447"/>
    <lineage>
        <taxon>Eukaryota</taxon>
        <taxon>Sar</taxon>
        <taxon>Stramenopiles</taxon>
        <taxon>Ochrophyta</taxon>
        <taxon>Bacillariophyta</taxon>
        <taxon>Bacillariophyceae</taxon>
        <taxon>Bacillariophycidae</taxon>
        <taxon>Bacillariales</taxon>
        <taxon>Bacillariaceae</taxon>
        <taxon>Pseudo-nitzschia</taxon>
    </lineage>
</organism>
<evidence type="ECO:0000256" key="1">
    <source>
        <dbReference type="SAM" id="MobiDB-lite"/>
    </source>
</evidence>
<dbReference type="InterPro" id="IPR036865">
    <property type="entry name" value="CRAL-TRIO_dom_sf"/>
</dbReference>